<evidence type="ECO:0000256" key="3">
    <source>
        <dbReference type="ARBA" id="ARBA00022801"/>
    </source>
</evidence>
<dbReference type="OrthoDB" id="9758917at2"/>
<keyword evidence="5" id="KW-0812">Transmembrane</keyword>
<dbReference type="InterPro" id="IPR051201">
    <property type="entry name" value="Chloro_Bact_Ser_Proteases"/>
</dbReference>
<dbReference type="PANTHER" id="PTHR43343">
    <property type="entry name" value="PEPTIDASE S12"/>
    <property type="match status" value="1"/>
</dbReference>
<dbReference type="InterPro" id="IPR009003">
    <property type="entry name" value="Peptidase_S1_PA"/>
</dbReference>
<evidence type="ECO:0000259" key="6">
    <source>
        <dbReference type="SMART" id="SM00228"/>
    </source>
</evidence>
<dbReference type="Pfam" id="PF13365">
    <property type="entry name" value="Trypsin_2"/>
    <property type="match status" value="1"/>
</dbReference>
<dbReference type="Gene3D" id="2.40.10.10">
    <property type="entry name" value="Trypsin-like serine proteases"/>
    <property type="match status" value="2"/>
</dbReference>
<dbReference type="Gene3D" id="2.30.42.10">
    <property type="match status" value="1"/>
</dbReference>
<dbReference type="SUPFAM" id="SSF50156">
    <property type="entry name" value="PDZ domain-like"/>
    <property type="match status" value="1"/>
</dbReference>
<dbReference type="Proteomes" id="UP000321491">
    <property type="component" value="Unassembled WGS sequence"/>
</dbReference>
<dbReference type="AlphaFoldDB" id="A0A511UZK9"/>
<dbReference type="SUPFAM" id="SSF50494">
    <property type="entry name" value="Trypsin-like serine proteases"/>
    <property type="match status" value="1"/>
</dbReference>
<dbReference type="SMART" id="SM00228">
    <property type="entry name" value="PDZ"/>
    <property type="match status" value="1"/>
</dbReference>
<gene>
    <name evidence="7" type="primary">yyxA_1</name>
    <name evidence="7" type="ORF">CQU01_14390</name>
</gene>
<evidence type="ECO:0000256" key="5">
    <source>
        <dbReference type="SAM" id="Phobius"/>
    </source>
</evidence>
<evidence type="ECO:0000313" key="8">
    <source>
        <dbReference type="Proteomes" id="UP000321491"/>
    </source>
</evidence>
<dbReference type="GO" id="GO:0004252">
    <property type="term" value="F:serine-type endopeptidase activity"/>
    <property type="evidence" value="ECO:0007669"/>
    <property type="project" value="InterPro"/>
</dbReference>
<dbReference type="CDD" id="cd06781">
    <property type="entry name" value="cpPDZ_BsHtra-like"/>
    <property type="match status" value="1"/>
</dbReference>
<evidence type="ECO:0000256" key="2">
    <source>
        <dbReference type="ARBA" id="ARBA00022670"/>
    </source>
</evidence>
<comment type="similarity">
    <text evidence="1">Belongs to the peptidase S1C family.</text>
</comment>
<dbReference type="Pfam" id="PF13180">
    <property type="entry name" value="PDZ_2"/>
    <property type="match status" value="1"/>
</dbReference>
<reference evidence="7 8" key="1">
    <citation type="submission" date="2019-07" db="EMBL/GenBank/DDBJ databases">
        <title>Whole genome shotgun sequence of Cerasibacillus quisquiliarum NBRC 102429.</title>
        <authorList>
            <person name="Hosoyama A."/>
            <person name="Uohara A."/>
            <person name="Ohji S."/>
            <person name="Ichikawa N."/>
        </authorList>
    </citation>
    <scope>NUCLEOTIDE SEQUENCE [LARGE SCALE GENOMIC DNA]</scope>
    <source>
        <strain evidence="7 8">NBRC 102429</strain>
    </source>
</reference>
<evidence type="ECO:0000313" key="7">
    <source>
        <dbReference type="EMBL" id="GEN31201.1"/>
    </source>
</evidence>
<sequence length="392" mass="43432">MGYYDDHAYPRRRKRNWLTPLLLGIMIGILLVAIVKPTVFKPVNDSSIDRRTDQNAPVTNVKLDVTTQITDIVEKVGPTVVGVTNLQMQRNLWNPQSETSEAGTGSGVIYKKDDTYGYIVTNHHVIEGADEIEIILHDDTSIRAELLGSDLFSDLAVLRVDRKYITHIIEIGSSESVKVGEPVIAVGNPLGHMFAGSVTQGIISGKQRTIPQDFNQDGRPDWQAEVIQTDAAINPGNSGGALINMAGQLIGINSMKINEAAVEGIGFSIPIDIAVPIMEELESKGTVTRPYLGVEIYSLDDVPRREWVDTLKLPKEVEGGVYIWRIERFSPADRAGLNRLDVITALDGEEVSDIIQLRKILYQEKNVGDEVVITYYRDGKKQETKLILSKQE</sequence>
<accession>A0A511UZK9</accession>
<dbReference type="InterPro" id="IPR001478">
    <property type="entry name" value="PDZ"/>
</dbReference>
<dbReference type="EMBL" id="BJXW01000013">
    <property type="protein sequence ID" value="GEN31201.1"/>
    <property type="molecule type" value="Genomic_DNA"/>
</dbReference>
<keyword evidence="3" id="KW-0378">Hydrolase</keyword>
<keyword evidence="2 7" id="KW-0645">Protease</keyword>
<proteinExistence type="inferred from homology"/>
<dbReference type="PRINTS" id="PR00834">
    <property type="entry name" value="PROTEASES2C"/>
</dbReference>
<organism evidence="7 8">
    <name type="scientific">Cerasibacillus quisquiliarum</name>
    <dbReference type="NCBI Taxonomy" id="227865"/>
    <lineage>
        <taxon>Bacteria</taxon>
        <taxon>Bacillati</taxon>
        <taxon>Bacillota</taxon>
        <taxon>Bacilli</taxon>
        <taxon>Bacillales</taxon>
        <taxon>Bacillaceae</taxon>
        <taxon>Cerasibacillus</taxon>
    </lineage>
</organism>
<feature type="domain" description="PDZ" evidence="6">
    <location>
        <begin position="290"/>
        <end position="379"/>
    </location>
</feature>
<dbReference type="PANTHER" id="PTHR43343:SF3">
    <property type="entry name" value="PROTEASE DO-LIKE 8, CHLOROPLASTIC"/>
    <property type="match status" value="1"/>
</dbReference>
<evidence type="ECO:0000256" key="4">
    <source>
        <dbReference type="ARBA" id="ARBA00022825"/>
    </source>
</evidence>
<protein>
    <submittedName>
        <fullName evidence="7">Putative serine protease YyxA</fullName>
    </submittedName>
</protein>
<dbReference type="GO" id="GO:0006508">
    <property type="term" value="P:proteolysis"/>
    <property type="evidence" value="ECO:0007669"/>
    <property type="project" value="UniProtKB-KW"/>
</dbReference>
<dbReference type="InterPro" id="IPR001940">
    <property type="entry name" value="Peptidase_S1C"/>
</dbReference>
<evidence type="ECO:0000256" key="1">
    <source>
        <dbReference type="ARBA" id="ARBA00010541"/>
    </source>
</evidence>
<keyword evidence="4" id="KW-0720">Serine protease</keyword>
<comment type="caution">
    <text evidence="7">The sequence shown here is derived from an EMBL/GenBank/DDBJ whole genome shotgun (WGS) entry which is preliminary data.</text>
</comment>
<feature type="transmembrane region" description="Helical" evidence="5">
    <location>
        <begin position="21"/>
        <end position="40"/>
    </location>
</feature>
<dbReference type="InterPro" id="IPR036034">
    <property type="entry name" value="PDZ_sf"/>
</dbReference>
<keyword evidence="5" id="KW-1133">Transmembrane helix</keyword>
<dbReference type="InterPro" id="IPR043504">
    <property type="entry name" value="Peptidase_S1_PA_chymotrypsin"/>
</dbReference>
<keyword evidence="5" id="KW-0472">Membrane</keyword>
<keyword evidence="8" id="KW-1185">Reference proteome</keyword>
<dbReference type="RefSeq" id="WP_146937165.1">
    <property type="nucleotide sequence ID" value="NZ_BJXW01000013.1"/>
</dbReference>
<name>A0A511UZK9_9BACI</name>